<feature type="transmembrane region" description="Helical" evidence="6">
    <location>
        <begin position="176"/>
        <end position="203"/>
    </location>
</feature>
<protein>
    <submittedName>
        <fullName evidence="7">Uncharacterized protein</fullName>
    </submittedName>
</protein>
<dbReference type="GO" id="GO:0005765">
    <property type="term" value="C:lysosomal membrane"/>
    <property type="evidence" value="ECO:0007669"/>
    <property type="project" value="TreeGrafter"/>
</dbReference>
<dbReference type="PANTHER" id="PTHR23510:SF3">
    <property type="entry name" value="MAJOR FACILITATOR SUPERFAMILY DOMAIN-CONTAINING PROTEIN 8"/>
    <property type="match status" value="1"/>
</dbReference>
<evidence type="ECO:0000313" key="8">
    <source>
        <dbReference type="Proteomes" id="UP000580250"/>
    </source>
</evidence>
<dbReference type="PANTHER" id="PTHR23510">
    <property type="entry name" value="INNER MEMBRANE TRANSPORT PROTEIN YAJR"/>
    <property type="match status" value="1"/>
</dbReference>
<sequence length="509" mass="57943">MPFMGLKGSKGIYKVQPINNEISVNNNGINKIIIEEERKTEWGLIYLCALFTFTASVQFTLFFTSLWPFMQILDDSVTVTFFGAIIAMYSLSQIVASPLLGFWSTRIEKLKPPLMICNFLMFLGNFLYCLVELFPLSMSRYVMLASRFTAGIGWAQVGLLKSFASSASINKDRSRATAFITGGMALGSTIGPAFQMLFTWIGYPGYPICLDIFGLSKYCLNISMFTAPALAASVIFWFKESYVGILKRKADKENLNPPKLPPYDRLAVAACYAIRFTQFFIFTNIETIGTEFAMMMFMWSPTDVVFWEAIAHSIRGLLALSTYICYIVFNLGEKVNDRVVCLFSLIGLLLFHVFTYSWPFLSEIVQLFDDQKFHRNASTALGCDWRSMNWCLYLKQINIWVYYFSIIIFIGLSFPNINVTMNTLFSRIIGPRMQGTQQGILEMFGGMGRMTGPLVIGYLYRTYGPRTIWIMESIEVGIMILFWLLCYRRLVPLNIPTEMDGNGKENGKI</sequence>
<dbReference type="InterPro" id="IPR051068">
    <property type="entry name" value="MFS_Domain-Containing_Protein"/>
</dbReference>
<dbReference type="Gene3D" id="1.20.1250.20">
    <property type="entry name" value="MFS general substrate transporter like domains"/>
    <property type="match status" value="1"/>
</dbReference>
<dbReference type="SUPFAM" id="SSF103473">
    <property type="entry name" value="MFS general substrate transporter"/>
    <property type="match status" value="1"/>
</dbReference>
<dbReference type="EMBL" id="CAJEWN010000247">
    <property type="protein sequence ID" value="CAD2175064.1"/>
    <property type="molecule type" value="Genomic_DNA"/>
</dbReference>
<evidence type="ECO:0000256" key="6">
    <source>
        <dbReference type="SAM" id="Phobius"/>
    </source>
</evidence>
<feature type="transmembrane region" description="Helical" evidence="6">
    <location>
        <begin position="141"/>
        <end position="164"/>
    </location>
</feature>
<feature type="transmembrane region" description="Helical" evidence="6">
    <location>
        <begin position="305"/>
        <end position="329"/>
    </location>
</feature>
<evidence type="ECO:0000256" key="4">
    <source>
        <dbReference type="ARBA" id="ARBA00022989"/>
    </source>
</evidence>
<feature type="transmembrane region" description="Helical" evidence="6">
    <location>
        <begin position="466"/>
        <end position="486"/>
    </location>
</feature>
<evidence type="ECO:0000256" key="1">
    <source>
        <dbReference type="ARBA" id="ARBA00004127"/>
    </source>
</evidence>
<gene>
    <name evidence="7" type="ORF">MENT_LOCUS26769</name>
</gene>
<feature type="transmembrane region" description="Helical" evidence="6">
    <location>
        <begin position="215"/>
        <end position="238"/>
    </location>
</feature>
<evidence type="ECO:0000313" key="7">
    <source>
        <dbReference type="EMBL" id="CAD2175064.1"/>
    </source>
</evidence>
<feature type="transmembrane region" description="Helical" evidence="6">
    <location>
        <begin position="115"/>
        <end position="135"/>
    </location>
</feature>
<dbReference type="OrthoDB" id="370281at2759"/>
<keyword evidence="2" id="KW-0813">Transport</keyword>
<proteinExistence type="predicted"/>
<comment type="subcellular location">
    <subcellularLocation>
        <location evidence="1">Endomembrane system</location>
        <topology evidence="1">Multi-pass membrane protein</topology>
    </subcellularLocation>
</comment>
<dbReference type="GO" id="GO:0012505">
    <property type="term" value="C:endomembrane system"/>
    <property type="evidence" value="ECO:0007669"/>
    <property type="project" value="UniProtKB-SubCell"/>
</dbReference>
<organism evidence="7 8">
    <name type="scientific">Meloidogyne enterolobii</name>
    <name type="common">Root-knot nematode worm</name>
    <name type="synonym">Meloidogyne mayaguensis</name>
    <dbReference type="NCBI Taxonomy" id="390850"/>
    <lineage>
        <taxon>Eukaryota</taxon>
        <taxon>Metazoa</taxon>
        <taxon>Ecdysozoa</taxon>
        <taxon>Nematoda</taxon>
        <taxon>Chromadorea</taxon>
        <taxon>Rhabditida</taxon>
        <taxon>Tylenchina</taxon>
        <taxon>Tylenchomorpha</taxon>
        <taxon>Tylenchoidea</taxon>
        <taxon>Meloidogynidae</taxon>
        <taxon>Meloidogyninae</taxon>
        <taxon>Meloidogyne</taxon>
    </lineage>
</organism>
<comment type="caution">
    <text evidence="7">The sequence shown here is derived from an EMBL/GenBank/DDBJ whole genome shotgun (WGS) entry which is preliminary data.</text>
</comment>
<dbReference type="Proteomes" id="UP000580250">
    <property type="component" value="Unassembled WGS sequence"/>
</dbReference>
<accession>A0A6V7VKS6</accession>
<dbReference type="AlphaFoldDB" id="A0A6V7VKS6"/>
<feature type="transmembrane region" description="Helical" evidence="6">
    <location>
        <begin position="44"/>
        <end position="67"/>
    </location>
</feature>
<feature type="transmembrane region" description="Helical" evidence="6">
    <location>
        <begin position="341"/>
        <end position="361"/>
    </location>
</feature>
<feature type="transmembrane region" description="Helical" evidence="6">
    <location>
        <begin position="399"/>
        <end position="419"/>
    </location>
</feature>
<reference evidence="7 8" key="1">
    <citation type="submission" date="2020-08" db="EMBL/GenBank/DDBJ databases">
        <authorList>
            <person name="Koutsovoulos G."/>
            <person name="Danchin GJ E."/>
        </authorList>
    </citation>
    <scope>NUCLEOTIDE SEQUENCE [LARGE SCALE GENOMIC DNA]</scope>
</reference>
<feature type="transmembrane region" description="Helical" evidence="6">
    <location>
        <begin position="79"/>
        <end position="103"/>
    </location>
</feature>
<keyword evidence="3 6" id="KW-0812">Transmembrane</keyword>
<keyword evidence="4 6" id="KW-1133">Transmembrane helix</keyword>
<dbReference type="Pfam" id="PF07690">
    <property type="entry name" value="MFS_1"/>
    <property type="match status" value="2"/>
</dbReference>
<dbReference type="GO" id="GO:0022857">
    <property type="term" value="F:transmembrane transporter activity"/>
    <property type="evidence" value="ECO:0007669"/>
    <property type="project" value="InterPro"/>
</dbReference>
<evidence type="ECO:0000256" key="3">
    <source>
        <dbReference type="ARBA" id="ARBA00022692"/>
    </source>
</evidence>
<evidence type="ECO:0000256" key="2">
    <source>
        <dbReference type="ARBA" id="ARBA00022448"/>
    </source>
</evidence>
<dbReference type="CDD" id="cd17326">
    <property type="entry name" value="MFS_MFSD8"/>
    <property type="match status" value="1"/>
</dbReference>
<dbReference type="InterPro" id="IPR036259">
    <property type="entry name" value="MFS_trans_sf"/>
</dbReference>
<dbReference type="InterPro" id="IPR011701">
    <property type="entry name" value="MFS"/>
</dbReference>
<feature type="transmembrane region" description="Helical" evidence="6">
    <location>
        <begin position="440"/>
        <end position="460"/>
    </location>
</feature>
<evidence type="ECO:0000256" key="5">
    <source>
        <dbReference type="ARBA" id="ARBA00023136"/>
    </source>
</evidence>
<name>A0A6V7VKS6_MELEN</name>
<keyword evidence="5 6" id="KW-0472">Membrane</keyword>